<dbReference type="AlphaFoldDB" id="A0AAQ1GMK5"/>
<dbReference type="Proteomes" id="UP000183529">
    <property type="component" value="Unassembled WGS sequence"/>
</dbReference>
<dbReference type="EMBL" id="FNZM01000023">
    <property type="protein sequence ID" value="SEK12894.1"/>
    <property type="molecule type" value="Genomic_DNA"/>
</dbReference>
<sequence length="106" mass="10951">MDDETGEEVAAIAGKLLQQVIELGLAWDEAVAAFGLAAKAAALAAANAGADPGGDCVSIARQQLMAAFEFDVRVIVATNLPDRAEAQADDNPLLATALRRHGSKLH</sequence>
<accession>A0AAQ1GMK5</accession>
<evidence type="ECO:0000313" key="1">
    <source>
        <dbReference type="EMBL" id="SEK12894.1"/>
    </source>
</evidence>
<organism evidence="1 2">
    <name type="scientific">Paraburkholderia tropica</name>
    <dbReference type="NCBI Taxonomy" id="92647"/>
    <lineage>
        <taxon>Bacteria</taxon>
        <taxon>Pseudomonadati</taxon>
        <taxon>Pseudomonadota</taxon>
        <taxon>Betaproteobacteria</taxon>
        <taxon>Burkholderiales</taxon>
        <taxon>Burkholderiaceae</taxon>
        <taxon>Paraburkholderia</taxon>
    </lineage>
</organism>
<gene>
    <name evidence="1" type="ORF">SAMN05216550_12311</name>
</gene>
<name>A0AAQ1GMK5_9BURK</name>
<comment type="caution">
    <text evidence="1">The sequence shown here is derived from an EMBL/GenBank/DDBJ whole genome shotgun (WGS) entry which is preliminary data.</text>
</comment>
<reference evidence="1 2" key="1">
    <citation type="submission" date="2016-10" db="EMBL/GenBank/DDBJ databases">
        <authorList>
            <person name="Varghese N."/>
            <person name="Submissions S."/>
        </authorList>
    </citation>
    <scope>NUCLEOTIDE SEQUENCE [LARGE SCALE GENOMIC DNA]</scope>
    <source>
        <strain evidence="1 2">LMG 22274</strain>
    </source>
</reference>
<proteinExistence type="predicted"/>
<dbReference type="RefSeq" id="WP_074986989.1">
    <property type="nucleotide sequence ID" value="NZ_CADFGN010000015.1"/>
</dbReference>
<protein>
    <submittedName>
        <fullName evidence="1">Uncharacterized protein</fullName>
    </submittedName>
</protein>
<evidence type="ECO:0000313" key="2">
    <source>
        <dbReference type="Proteomes" id="UP000183529"/>
    </source>
</evidence>